<dbReference type="RefSeq" id="WP_137002876.1">
    <property type="nucleotide sequence ID" value="NZ_CP039922.1"/>
</dbReference>
<evidence type="ECO:0000313" key="3">
    <source>
        <dbReference type="Proteomes" id="UP000298649"/>
    </source>
</evidence>
<gene>
    <name evidence="2" type="ORF">CFBP7129_00860</name>
</gene>
<reference evidence="2 3" key="1">
    <citation type="submission" date="2019-04" db="EMBL/GenBank/DDBJ databases">
        <title>Complete genome sequence of Agrobacterium tumefaciens CFBP7129.</title>
        <authorList>
            <person name="Haryono M."/>
            <person name="Lin Y.-C."/>
            <person name="Lai E.-M."/>
            <person name="Kuo C.-H."/>
        </authorList>
    </citation>
    <scope>NUCLEOTIDE SEQUENCE [LARGE SCALE GENOMIC DNA]</scope>
    <source>
        <strain evidence="2 3">CFBP7129</strain>
    </source>
</reference>
<organism evidence="2 3">
    <name type="scientific">Agrobacterium tumefaciens</name>
    <dbReference type="NCBI Taxonomy" id="358"/>
    <lineage>
        <taxon>Bacteria</taxon>
        <taxon>Pseudomonadati</taxon>
        <taxon>Pseudomonadota</taxon>
        <taxon>Alphaproteobacteria</taxon>
        <taxon>Hyphomicrobiales</taxon>
        <taxon>Rhizobiaceae</taxon>
        <taxon>Rhizobium/Agrobacterium group</taxon>
        <taxon>Agrobacterium</taxon>
        <taxon>Agrobacterium tumefaciens complex</taxon>
    </lineage>
</organism>
<feature type="region of interest" description="Disordered" evidence="1">
    <location>
        <begin position="1"/>
        <end position="24"/>
    </location>
</feature>
<protein>
    <recommendedName>
        <fullName evidence="4">DUF2399 domain-containing protein</fullName>
    </recommendedName>
</protein>
<sequence length="300" mass="33855">MTAQDFYQASPIKHDNDNSPRRRATGAEMEERALFLIAYAYRNAPVTVRQLFYAATVAGVPGISKDDNGYNKVQQQVLELRRSGRMPYWCIADLTRFWRGVSTYSGVDEALHATAKLYRKALWRDKDHSVEFWLEKDALAGCVQPVADKYAIPLMVTRGFSSETFAYEAAQNFDAGGKPVYVYHLGDFDRSGQDAADDLERKLKGYAQRVPVIFQKLAVQPEDIEQHNLPTRSPKRNTPADKKWPYDFACELDAMPPALLRSYVESICRVHLPDEELSVLIAAEESERMLLHGLAGMAAA</sequence>
<proteinExistence type="predicted"/>
<evidence type="ECO:0000256" key="1">
    <source>
        <dbReference type="SAM" id="MobiDB-lite"/>
    </source>
</evidence>
<accession>A0A4D7YT77</accession>
<dbReference type="EMBL" id="CP039922">
    <property type="protein sequence ID" value="QCL92903.1"/>
    <property type="molecule type" value="Genomic_DNA"/>
</dbReference>
<evidence type="ECO:0008006" key="4">
    <source>
        <dbReference type="Google" id="ProtNLM"/>
    </source>
</evidence>
<name>A0A4D7YT77_AGRTU</name>
<dbReference type="AlphaFoldDB" id="A0A4D7YT77"/>
<dbReference type="Proteomes" id="UP000298649">
    <property type="component" value="Chromosome circular"/>
</dbReference>
<evidence type="ECO:0000313" key="2">
    <source>
        <dbReference type="EMBL" id="QCL92903.1"/>
    </source>
</evidence>